<evidence type="ECO:0000256" key="2">
    <source>
        <dbReference type="ARBA" id="ARBA00022525"/>
    </source>
</evidence>
<keyword evidence="2" id="KW-0964">Secreted</keyword>
<dbReference type="Gene3D" id="2.60.120.830">
    <property type="match status" value="1"/>
</dbReference>
<reference evidence="4" key="1">
    <citation type="submission" date="2022-11" db="EMBL/GenBank/DDBJ databases">
        <title>Centuries of genome instability and evolution in soft-shell clam transmissible cancer (bioRxiv).</title>
        <authorList>
            <person name="Hart S.F.M."/>
            <person name="Yonemitsu M.A."/>
            <person name="Giersch R.M."/>
            <person name="Beal B.F."/>
            <person name="Arriagada G."/>
            <person name="Davis B.W."/>
            <person name="Ostrander E.A."/>
            <person name="Goff S.P."/>
            <person name="Metzger M.J."/>
        </authorList>
    </citation>
    <scope>NUCLEOTIDE SEQUENCE</scope>
    <source>
        <strain evidence="4">MELC-2E11</strain>
        <tissue evidence="4">Siphon/mantle</tissue>
    </source>
</reference>
<dbReference type="Proteomes" id="UP001164746">
    <property type="component" value="Chromosome 11"/>
</dbReference>
<keyword evidence="6" id="KW-1185">Reference proteome</keyword>
<evidence type="ECO:0000313" key="4">
    <source>
        <dbReference type="EMBL" id="WAR18864.1"/>
    </source>
</evidence>
<dbReference type="PANTHER" id="PTHR13723:SF281">
    <property type="entry name" value="PAPILIN"/>
    <property type="match status" value="1"/>
</dbReference>
<evidence type="ECO:0000313" key="6">
    <source>
        <dbReference type="Proteomes" id="UP001164746"/>
    </source>
</evidence>
<gene>
    <name evidence="4" type="ORF">MAR_000702</name>
    <name evidence="5" type="ORF">MAR_002474</name>
</gene>
<feature type="domain" description="ADAMTS/ADAMTS-like cysteine-rich" evidence="3">
    <location>
        <begin position="7"/>
        <end position="57"/>
    </location>
</feature>
<dbReference type="InterPro" id="IPR050439">
    <property type="entry name" value="ADAMTS_ADAMTS-like"/>
</dbReference>
<evidence type="ECO:0000256" key="1">
    <source>
        <dbReference type="ARBA" id="ARBA00004613"/>
    </source>
</evidence>
<evidence type="ECO:0000313" key="5">
    <source>
        <dbReference type="EMBL" id="WAR20636.1"/>
    </source>
</evidence>
<comment type="subcellular location">
    <subcellularLocation>
        <location evidence="1">Secreted</location>
    </subcellularLocation>
</comment>
<protein>
    <submittedName>
        <fullName evidence="4">PPN1-like protein</fullName>
    </submittedName>
</protein>
<dbReference type="PRINTS" id="PR01857">
    <property type="entry name" value="ADAMTSFAMILY"/>
</dbReference>
<dbReference type="EMBL" id="CP111022">
    <property type="protein sequence ID" value="WAR20636.1"/>
    <property type="molecule type" value="Genomic_DNA"/>
</dbReference>
<dbReference type="EMBL" id="CP111022">
    <property type="protein sequence ID" value="WAR18864.1"/>
    <property type="molecule type" value="Genomic_DNA"/>
</dbReference>
<dbReference type="InterPro" id="IPR013273">
    <property type="entry name" value="ADAMTS/ADAMTS-like"/>
</dbReference>
<proteinExistence type="predicted"/>
<evidence type="ECO:0000259" key="3">
    <source>
        <dbReference type="Pfam" id="PF19236"/>
    </source>
</evidence>
<dbReference type="Pfam" id="PF19236">
    <property type="entry name" value="ADAMTS_CR_3"/>
    <property type="match status" value="1"/>
</dbReference>
<dbReference type="InterPro" id="IPR045371">
    <property type="entry name" value="ADAMTS_CR_3"/>
</dbReference>
<name>A0ABY7FCF4_MYAAR</name>
<sequence>MFYHKLADRVVDGTPCHDDPSRRCVHGQCKSIGCDWKVGSYKQTDQCGVCGGDGSSCLGGGEVTGTFHQQRLSPGYLHQIKLITLVTL</sequence>
<accession>A0ABY7FCF4</accession>
<organism evidence="4 6">
    <name type="scientific">Mya arenaria</name>
    <name type="common">Soft-shell clam</name>
    <dbReference type="NCBI Taxonomy" id="6604"/>
    <lineage>
        <taxon>Eukaryota</taxon>
        <taxon>Metazoa</taxon>
        <taxon>Spiralia</taxon>
        <taxon>Lophotrochozoa</taxon>
        <taxon>Mollusca</taxon>
        <taxon>Bivalvia</taxon>
        <taxon>Autobranchia</taxon>
        <taxon>Heteroconchia</taxon>
        <taxon>Euheterodonta</taxon>
        <taxon>Imparidentia</taxon>
        <taxon>Neoheterodontei</taxon>
        <taxon>Myida</taxon>
        <taxon>Myoidea</taxon>
        <taxon>Myidae</taxon>
        <taxon>Mya</taxon>
    </lineage>
</organism>
<dbReference type="PANTHER" id="PTHR13723">
    <property type="entry name" value="ADAMTS A DISINTEGRIN AND METALLOPROTEASE WITH THROMBOSPONDIN MOTIFS PROTEASE"/>
    <property type="match status" value="1"/>
</dbReference>